<sequence>MNYDPCQFLDDYLPSVDTANMPKKGHLSFYHQPITSSTSPSLSLSSSSSSSPSPSSHELQLLQQQQKRIQSISNIPTNDPFYSTNRTSTNTSTAYYPAVMENTNSEMYTAPPIDYNNHTYYFVSTHKSIIQQCSDTFFLLTGYLPLELIGKSLADFLHPDDLYHDGHHVGATFPFIRFYKKNGQILPLECKKVTNFFQEEVIYVGIANTPSAEPLSSSSFGSAMMKNVKSELQIPSSFCMNSSATITTTSTSNNFNKNHRDILLHSYVCVDCGTTASPEWRRGPHGPKTLCNACGLRWAKKNKRK</sequence>
<dbReference type="AlphaFoldDB" id="A0A1X2ID41"/>
<gene>
    <name evidence="7" type="ORF">BCR42DRAFT_452646</name>
</gene>
<organism evidence="7 8">
    <name type="scientific">Absidia repens</name>
    <dbReference type="NCBI Taxonomy" id="90262"/>
    <lineage>
        <taxon>Eukaryota</taxon>
        <taxon>Fungi</taxon>
        <taxon>Fungi incertae sedis</taxon>
        <taxon>Mucoromycota</taxon>
        <taxon>Mucoromycotina</taxon>
        <taxon>Mucoromycetes</taxon>
        <taxon>Mucorales</taxon>
        <taxon>Cunninghamellaceae</taxon>
        <taxon>Absidia</taxon>
    </lineage>
</organism>
<comment type="caution">
    <text evidence="7">The sequence shown here is derived from an EMBL/GenBank/DDBJ whole genome shotgun (WGS) entry which is preliminary data.</text>
</comment>
<dbReference type="CDD" id="cd00130">
    <property type="entry name" value="PAS"/>
    <property type="match status" value="1"/>
</dbReference>
<dbReference type="PANTHER" id="PTHR45658:SF18">
    <property type="entry name" value="PROTEIN GAT2"/>
    <property type="match status" value="1"/>
</dbReference>
<dbReference type="GO" id="GO:0043565">
    <property type="term" value="F:sequence-specific DNA binding"/>
    <property type="evidence" value="ECO:0007669"/>
    <property type="project" value="InterPro"/>
</dbReference>
<keyword evidence="2 4" id="KW-0863">Zinc-finger</keyword>
<dbReference type="PROSITE" id="PS50114">
    <property type="entry name" value="GATA_ZN_FINGER_2"/>
    <property type="match status" value="1"/>
</dbReference>
<dbReference type="OrthoDB" id="2162994at2759"/>
<feature type="domain" description="GATA-type" evidence="6">
    <location>
        <begin position="269"/>
        <end position="305"/>
    </location>
</feature>
<dbReference type="GO" id="GO:0006355">
    <property type="term" value="P:regulation of DNA-templated transcription"/>
    <property type="evidence" value="ECO:0007669"/>
    <property type="project" value="InterPro"/>
</dbReference>
<keyword evidence="8" id="KW-1185">Reference proteome</keyword>
<dbReference type="Pfam" id="PF00320">
    <property type="entry name" value="GATA"/>
    <property type="match status" value="1"/>
</dbReference>
<dbReference type="Proteomes" id="UP000193560">
    <property type="component" value="Unassembled WGS sequence"/>
</dbReference>
<dbReference type="InterPro" id="IPR000679">
    <property type="entry name" value="Znf_GATA"/>
</dbReference>
<dbReference type="EMBL" id="MCGE01000015">
    <property type="protein sequence ID" value="ORZ14064.1"/>
    <property type="molecule type" value="Genomic_DNA"/>
</dbReference>
<dbReference type="PANTHER" id="PTHR45658">
    <property type="entry name" value="GATA TRANSCRIPTION FACTOR"/>
    <property type="match status" value="1"/>
</dbReference>
<dbReference type="SUPFAM" id="SSF55785">
    <property type="entry name" value="PYP-like sensor domain (PAS domain)"/>
    <property type="match status" value="1"/>
</dbReference>
<evidence type="ECO:0000313" key="8">
    <source>
        <dbReference type="Proteomes" id="UP000193560"/>
    </source>
</evidence>
<dbReference type="InterPro" id="IPR000014">
    <property type="entry name" value="PAS"/>
</dbReference>
<dbReference type="InterPro" id="IPR013767">
    <property type="entry name" value="PAS_fold"/>
</dbReference>
<evidence type="ECO:0000256" key="4">
    <source>
        <dbReference type="PROSITE-ProRule" id="PRU00094"/>
    </source>
</evidence>
<dbReference type="Gene3D" id="3.30.50.10">
    <property type="entry name" value="Erythroid Transcription Factor GATA-1, subunit A"/>
    <property type="match status" value="1"/>
</dbReference>
<dbReference type="Pfam" id="PF00989">
    <property type="entry name" value="PAS"/>
    <property type="match status" value="1"/>
</dbReference>
<dbReference type="PROSITE" id="PS00344">
    <property type="entry name" value="GATA_ZN_FINGER_1"/>
    <property type="match status" value="1"/>
</dbReference>
<dbReference type="SMART" id="SM00401">
    <property type="entry name" value="ZnF_GATA"/>
    <property type="match status" value="1"/>
</dbReference>
<keyword evidence="3" id="KW-0862">Zinc</keyword>
<evidence type="ECO:0000256" key="3">
    <source>
        <dbReference type="ARBA" id="ARBA00022833"/>
    </source>
</evidence>
<keyword evidence="1" id="KW-0479">Metal-binding</keyword>
<dbReference type="GO" id="GO:0008270">
    <property type="term" value="F:zinc ion binding"/>
    <property type="evidence" value="ECO:0007669"/>
    <property type="project" value="UniProtKB-KW"/>
</dbReference>
<dbReference type="Gene3D" id="3.30.450.20">
    <property type="entry name" value="PAS domain"/>
    <property type="match status" value="1"/>
</dbReference>
<feature type="domain" description="PAS" evidence="5">
    <location>
        <begin position="121"/>
        <end position="161"/>
    </location>
</feature>
<evidence type="ECO:0000313" key="7">
    <source>
        <dbReference type="EMBL" id="ORZ14064.1"/>
    </source>
</evidence>
<name>A0A1X2ID41_9FUNG</name>
<dbReference type="SUPFAM" id="SSF57716">
    <property type="entry name" value="Glucocorticoid receptor-like (DNA-binding domain)"/>
    <property type="match status" value="1"/>
</dbReference>
<dbReference type="InterPro" id="IPR035965">
    <property type="entry name" value="PAS-like_dom_sf"/>
</dbReference>
<protein>
    <submittedName>
        <fullName evidence="7">GATA zinc finger-domain-containing protein</fullName>
    </submittedName>
</protein>
<dbReference type="CDD" id="cd00202">
    <property type="entry name" value="ZnF_GATA"/>
    <property type="match status" value="1"/>
</dbReference>
<evidence type="ECO:0000259" key="6">
    <source>
        <dbReference type="PROSITE" id="PS50114"/>
    </source>
</evidence>
<accession>A0A1X2ID41</accession>
<dbReference type="InterPro" id="IPR013088">
    <property type="entry name" value="Znf_NHR/GATA"/>
</dbReference>
<evidence type="ECO:0000256" key="2">
    <source>
        <dbReference type="ARBA" id="ARBA00022771"/>
    </source>
</evidence>
<proteinExistence type="predicted"/>
<dbReference type="InterPro" id="IPR051140">
    <property type="entry name" value="GATA_TF"/>
</dbReference>
<dbReference type="STRING" id="90262.A0A1X2ID41"/>
<dbReference type="PROSITE" id="PS50112">
    <property type="entry name" value="PAS"/>
    <property type="match status" value="1"/>
</dbReference>
<evidence type="ECO:0000259" key="5">
    <source>
        <dbReference type="PROSITE" id="PS50112"/>
    </source>
</evidence>
<evidence type="ECO:0000256" key="1">
    <source>
        <dbReference type="ARBA" id="ARBA00022723"/>
    </source>
</evidence>
<reference evidence="7 8" key="1">
    <citation type="submission" date="2016-07" db="EMBL/GenBank/DDBJ databases">
        <title>Pervasive Adenine N6-methylation of Active Genes in Fungi.</title>
        <authorList>
            <consortium name="DOE Joint Genome Institute"/>
            <person name="Mondo S.J."/>
            <person name="Dannebaum R.O."/>
            <person name="Kuo R.C."/>
            <person name="Labutti K."/>
            <person name="Haridas S."/>
            <person name="Kuo A."/>
            <person name="Salamov A."/>
            <person name="Ahrendt S.R."/>
            <person name="Lipzen A."/>
            <person name="Sullivan W."/>
            <person name="Andreopoulos W.B."/>
            <person name="Clum A."/>
            <person name="Lindquist E."/>
            <person name="Daum C."/>
            <person name="Ramamoorthy G.K."/>
            <person name="Gryganskyi A."/>
            <person name="Culley D."/>
            <person name="Magnuson J.K."/>
            <person name="James T.Y."/>
            <person name="O'Malley M.A."/>
            <person name="Stajich J.E."/>
            <person name="Spatafora J.W."/>
            <person name="Visel A."/>
            <person name="Grigoriev I.V."/>
        </authorList>
    </citation>
    <scope>NUCLEOTIDE SEQUENCE [LARGE SCALE GENOMIC DNA]</scope>
    <source>
        <strain evidence="7 8">NRRL 1336</strain>
    </source>
</reference>